<feature type="region of interest" description="Disordered" evidence="3">
    <location>
        <begin position="120"/>
        <end position="141"/>
    </location>
</feature>
<evidence type="ECO:0000259" key="4">
    <source>
        <dbReference type="PROSITE" id="PS50031"/>
    </source>
</evidence>
<dbReference type="SMART" id="SM00054">
    <property type="entry name" value="EFh"/>
    <property type="match status" value="3"/>
</dbReference>
<dbReference type="GO" id="GO:0016197">
    <property type="term" value="P:endosomal transport"/>
    <property type="evidence" value="ECO:0007669"/>
    <property type="project" value="TreeGrafter"/>
</dbReference>
<dbReference type="PROSITE" id="PS50031">
    <property type="entry name" value="EH"/>
    <property type="match status" value="3"/>
</dbReference>
<dbReference type="AlphaFoldDB" id="A0AA88LBR2"/>
<dbReference type="PANTHER" id="PTHR11216:SF174">
    <property type="entry name" value="GH06923P"/>
    <property type="match status" value="1"/>
</dbReference>
<dbReference type="Gene3D" id="1.20.5.170">
    <property type="match status" value="1"/>
</dbReference>
<name>A0AA88LBR2_ARTSF</name>
<dbReference type="EMBL" id="JAVRJZ010000003">
    <property type="protein sequence ID" value="KAK2724572.1"/>
    <property type="molecule type" value="Genomic_DNA"/>
</dbReference>
<reference evidence="6" key="1">
    <citation type="submission" date="2023-07" db="EMBL/GenBank/DDBJ databases">
        <title>Chromosome-level genome assembly of Artemia franciscana.</title>
        <authorList>
            <person name="Jo E."/>
        </authorList>
    </citation>
    <scope>NUCLEOTIDE SEQUENCE</scope>
    <source>
        <tissue evidence="6">Whole body</tissue>
    </source>
</reference>
<feature type="coiled-coil region" evidence="2">
    <location>
        <begin position="393"/>
        <end position="532"/>
    </location>
</feature>
<dbReference type="InterPro" id="IPR000261">
    <property type="entry name" value="EH_dom"/>
</dbReference>
<keyword evidence="1" id="KW-0106">Calcium</keyword>
<feature type="domain" description="EH" evidence="4">
    <location>
        <begin position="18"/>
        <end position="98"/>
    </location>
</feature>
<feature type="domain" description="EF-hand" evidence="5">
    <location>
        <begin position="187"/>
        <end position="222"/>
    </location>
</feature>
<dbReference type="Proteomes" id="UP001187531">
    <property type="component" value="Unassembled WGS sequence"/>
</dbReference>
<dbReference type="SUPFAM" id="SSF47473">
    <property type="entry name" value="EF-hand"/>
    <property type="match status" value="3"/>
</dbReference>
<proteinExistence type="predicted"/>
<feature type="region of interest" description="Disordered" evidence="3">
    <location>
        <begin position="818"/>
        <end position="917"/>
    </location>
</feature>
<dbReference type="PROSITE" id="PS00018">
    <property type="entry name" value="EF_HAND_1"/>
    <property type="match status" value="2"/>
</dbReference>
<feature type="compositionally biased region" description="Polar residues" evidence="3">
    <location>
        <begin position="849"/>
        <end position="860"/>
    </location>
</feature>
<keyword evidence="2" id="KW-0175">Coiled coil</keyword>
<comment type="caution">
    <text evidence="6">The sequence shown here is derived from an EMBL/GenBank/DDBJ whole genome shotgun (WGS) entry which is preliminary data.</text>
</comment>
<dbReference type="SMART" id="SM00027">
    <property type="entry name" value="EH"/>
    <property type="match status" value="3"/>
</dbReference>
<gene>
    <name evidence="6" type="ORF">QYM36_001162</name>
</gene>
<dbReference type="InterPro" id="IPR018247">
    <property type="entry name" value="EF_Hand_1_Ca_BS"/>
</dbReference>
<evidence type="ECO:0000256" key="2">
    <source>
        <dbReference type="SAM" id="Coils"/>
    </source>
</evidence>
<dbReference type="Pfam" id="PF12763">
    <property type="entry name" value="EH"/>
    <property type="match status" value="3"/>
</dbReference>
<dbReference type="GO" id="GO:0005886">
    <property type="term" value="C:plasma membrane"/>
    <property type="evidence" value="ECO:0007669"/>
    <property type="project" value="TreeGrafter"/>
</dbReference>
<keyword evidence="7" id="KW-1185">Reference proteome</keyword>
<feature type="compositionally biased region" description="Basic and acidic residues" evidence="3">
    <location>
        <begin position="906"/>
        <end position="916"/>
    </location>
</feature>
<dbReference type="Gene3D" id="1.10.238.10">
    <property type="entry name" value="EF-hand"/>
    <property type="match status" value="3"/>
</dbReference>
<dbReference type="PANTHER" id="PTHR11216">
    <property type="entry name" value="EH DOMAIN"/>
    <property type="match status" value="1"/>
</dbReference>
<dbReference type="PROSITE" id="PS50222">
    <property type="entry name" value="EF_HAND_2"/>
    <property type="match status" value="2"/>
</dbReference>
<dbReference type="InterPro" id="IPR011992">
    <property type="entry name" value="EF-hand-dom_pair"/>
</dbReference>
<dbReference type="GO" id="GO:0005509">
    <property type="term" value="F:calcium ion binding"/>
    <property type="evidence" value="ECO:0007669"/>
    <property type="project" value="InterPro"/>
</dbReference>
<dbReference type="GO" id="GO:0006897">
    <property type="term" value="P:endocytosis"/>
    <property type="evidence" value="ECO:0007669"/>
    <property type="project" value="TreeGrafter"/>
</dbReference>
<evidence type="ECO:0000313" key="6">
    <source>
        <dbReference type="EMBL" id="KAK2724572.1"/>
    </source>
</evidence>
<dbReference type="GO" id="GO:0005737">
    <property type="term" value="C:cytoplasm"/>
    <property type="evidence" value="ECO:0007669"/>
    <property type="project" value="TreeGrafter"/>
</dbReference>
<feature type="region of interest" description="Disordered" evidence="3">
    <location>
        <begin position="652"/>
        <end position="753"/>
    </location>
</feature>
<evidence type="ECO:0000259" key="5">
    <source>
        <dbReference type="PROSITE" id="PS50222"/>
    </source>
</evidence>
<organism evidence="6 7">
    <name type="scientific">Artemia franciscana</name>
    <name type="common">Brine shrimp</name>
    <name type="synonym">Artemia sanfranciscana</name>
    <dbReference type="NCBI Taxonomy" id="6661"/>
    <lineage>
        <taxon>Eukaryota</taxon>
        <taxon>Metazoa</taxon>
        <taxon>Ecdysozoa</taxon>
        <taxon>Arthropoda</taxon>
        <taxon>Crustacea</taxon>
        <taxon>Branchiopoda</taxon>
        <taxon>Anostraca</taxon>
        <taxon>Artemiidae</taxon>
        <taxon>Artemia</taxon>
    </lineage>
</organism>
<evidence type="ECO:0000313" key="7">
    <source>
        <dbReference type="Proteomes" id="UP001187531"/>
    </source>
</evidence>
<dbReference type="InterPro" id="IPR002048">
    <property type="entry name" value="EF_hand_dom"/>
</dbReference>
<feature type="domain" description="EH" evidence="4">
    <location>
        <begin position="287"/>
        <end position="376"/>
    </location>
</feature>
<evidence type="ECO:0000256" key="3">
    <source>
        <dbReference type="SAM" id="MobiDB-lite"/>
    </source>
</evidence>
<feature type="domain" description="EH" evidence="4">
    <location>
        <begin position="155"/>
        <end position="243"/>
    </location>
</feature>
<evidence type="ECO:0000256" key="1">
    <source>
        <dbReference type="ARBA" id="ARBA00022837"/>
    </source>
</evidence>
<sequence>MSILPRQDQVAGNLIGIYEAWYHHLDPTTSDCIGAVHAANFLKKSGLSAAILSKVWDLSDPNGKGYLDKTGFFVSLKLVAAAQAGLEVSLENVTKELPAPNVGEEPPILPPNVSLLRKTPTPSQGSIGSLGSLLSPTRSGTPQTVRYDWSVTSEEKAKYDTLFNTLEPTDGKVVGAKVREVMMNSKLPVDILGRVWDMADMDSDGALTRHEFMVAMHLVKKLLDGYTLPATLPGELVKPSAVTSSGSLASFSSQVTRVPSLSGDLNKIGTVASLVPTTVPWVVQPAEKAKAEALFIQADLDADGFVSGFEIKDVFLQSGLSQQVLAHLWHLCDLKQTGKLNLEQFALALWLVNQKKQGFDLPSTLTPEMVPPSMRANEILARPTTTPYSNPEIEKLTKELAQMETESRTLESEISANEADIRLRNAEVRSMTMELETLAATLKQLENQKREAQKRLDDLDAQIKSMKDDFSKLTEVVAAEETAVAQLRAQADDQEAKIKLQEDELNAKKNELINLKNEEQSLEGQVKSYTKETESIEQSVLDTQLSISQVKVNVEELKEYITHVSRSTEAFDSAISSSDASSISEVALRPLSPPPFVQNQLKSPVTPITNGFTASFDDAAFGGPIQTNKTPSFDSDPFMAAFGTTVEKSPVEGFAGTFGDTKWNDTGESSGTDPFGSDPFTESVGVAKSPTPALPPKKAKQPPPRPAPPKITGKFGPPRPSPPVAKTPTDAFANFDTDPFGGPPAPSNPANGFADFADFGSKFEFGSSDPWNGSGSASSQSLNRYVDLDFKEDPFKDMRYDDPFSADPFSAKEAFASKDSFSSKNEQGEKLDFGAFDDPFSKSGASDPFSPTSRSKSPWSDTDRAKSPWSDGFGDSFSNNNNVSIAGKKKKEGLSKMFGKAFSPTSEKKNKSDKKLAKSMSALNELDVAKQESIRLEAERRKRLEEQEKADLELALALSRMDTSAAPTPLVNDRLI</sequence>
<feature type="compositionally biased region" description="Low complexity" evidence="3">
    <location>
        <begin position="123"/>
        <end position="135"/>
    </location>
</feature>
<protein>
    <recommendedName>
        <fullName evidence="8">Epidermal growth factor receptor substrate 15-like 1</fullName>
    </recommendedName>
</protein>
<feature type="domain" description="EF-hand" evidence="5">
    <location>
        <begin position="286"/>
        <end position="321"/>
    </location>
</feature>
<accession>A0AA88LBR2</accession>
<evidence type="ECO:0008006" key="8">
    <source>
        <dbReference type="Google" id="ProtNLM"/>
    </source>
</evidence>
<dbReference type="CDD" id="cd00052">
    <property type="entry name" value="EH"/>
    <property type="match status" value="3"/>
</dbReference>